<evidence type="ECO:0000256" key="8">
    <source>
        <dbReference type="ARBA" id="ARBA00022989"/>
    </source>
</evidence>
<feature type="transmembrane region" description="Helical" evidence="10">
    <location>
        <begin position="215"/>
        <end position="242"/>
    </location>
</feature>
<keyword evidence="6 10" id="KW-0812">Transmembrane</keyword>
<feature type="transmembrane region" description="Helical" evidence="10">
    <location>
        <begin position="395"/>
        <end position="414"/>
    </location>
</feature>
<evidence type="ECO:0000256" key="9">
    <source>
        <dbReference type="ARBA" id="ARBA00023136"/>
    </source>
</evidence>
<name>A0A916A124_9GLOM</name>
<dbReference type="Pfam" id="PF03901">
    <property type="entry name" value="Glyco_transf_22"/>
    <property type="match status" value="1"/>
</dbReference>
<feature type="transmembrane region" description="Helical" evidence="10">
    <location>
        <begin position="435"/>
        <end position="459"/>
    </location>
</feature>
<evidence type="ECO:0000256" key="4">
    <source>
        <dbReference type="ARBA" id="ARBA00022676"/>
    </source>
</evidence>
<feature type="region of interest" description="Disordered" evidence="11">
    <location>
        <begin position="1"/>
        <end position="32"/>
    </location>
</feature>
<feature type="transmembrane region" description="Helical" evidence="10">
    <location>
        <begin position="262"/>
        <end position="285"/>
    </location>
</feature>
<sequence>MEENLLRKRSGPSSPKETEKTGTPLPESSSSSRVIIKASARRLTTPCCPPGKTAFSAFSAFLFVRITAALLSNIADCDEVFNYWEPTHYLQYGYGMQTWEYSPIYAIRSWAYIRLHAIVGNVFSSLFNHDKIKVFYAIRVIFAVICSICEMLFYLSAVKNLGPRVGRYLIFTMLISAGMWNASAAYLPSTFAMYTTMIAFFYALNPVSTTSGRRIYLTIFWVGLGSLLAWPFSAAAGIPAAIEELVLRTAALRNRFERIKRLIIGFIVSTCMILIPLVIVDYYYYKKITVVPLNIVIYNVFGGKDRGPDIYGTEPWNFYVINGFLNFNFLFIMALISIPGLILTSVIDPGRISSKSTAGPIYAYLYLIFRLLPFYLWLFIFIIQPHKEERFLFVAYPLICLNSAVAIFLIRGWFDRLMSFRQMHITNARRYCMKSLTAAIIIFCGAISLARVSALYVHYSAPMTIFKHFYYEEIPSQIAARQLQVDLINNPINLCIGKEWYRFPSHYFLPDGVRLRFLKSDFNGQLPKYFMEKTYIDFDNKTKFSTEREGTWLVQEGFNDRNLEEMDRYFNVTQCDYIIDLELNYTRSALDNNNEQKYITQTDQWSEVICKPFLDAENSNRITRALYLPPIVWQKLKRFISYLPLRLTDSETIKTLGNLKWGDYCLLRRKDETEMISIKEWKVIPKLRFYFEHWYLKISKVYVSKDLCERIKNYECNNGK</sequence>
<evidence type="ECO:0000313" key="13">
    <source>
        <dbReference type="Proteomes" id="UP000684084"/>
    </source>
</evidence>
<keyword evidence="5" id="KW-0808">Transferase</keyword>
<evidence type="ECO:0000256" key="11">
    <source>
        <dbReference type="SAM" id="MobiDB-lite"/>
    </source>
</evidence>
<evidence type="ECO:0000256" key="5">
    <source>
        <dbReference type="ARBA" id="ARBA00022679"/>
    </source>
</evidence>
<evidence type="ECO:0000256" key="3">
    <source>
        <dbReference type="ARBA" id="ARBA00007063"/>
    </source>
</evidence>
<dbReference type="Proteomes" id="UP000684084">
    <property type="component" value="Unassembled WGS sequence"/>
</dbReference>
<keyword evidence="4 10" id="KW-0328">Glycosyltransferase</keyword>
<feature type="transmembrane region" description="Helical" evidence="10">
    <location>
        <begin position="134"/>
        <end position="156"/>
    </location>
</feature>
<dbReference type="GO" id="GO:0005789">
    <property type="term" value="C:endoplasmic reticulum membrane"/>
    <property type="evidence" value="ECO:0007669"/>
    <property type="project" value="UniProtKB-SubCell"/>
</dbReference>
<evidence type="ECO:0000256" key="10">
    <source>
        <dbReference type="RuleBase" id="RU363075"/>
    </source>
</evidence>
<keyword evidence="9 10" id="KW-0472">Membrane</keyword>
<comment type="caution">
    <text evidence="12">The sequence shown here is derived from an EMBL/GenBank/DDBJ whole genome shotgun (WGS) entry which is preliminary data.</text>
</comment>
<evidence type="ECO:0000256" key="7">
    <source>
        <dbReference type="ARBA" id="ARBA00022824"/>
    </source>
</evidence>
<dbReference type="VEuPathDB" id="FungiDB:RhiirFUN_021076"/>
<comment type="similarity">
    <text evidence="3 10">Belongs to the glycosyltransferase 22 family.</text>
</comment>
<evidence type="ECO:0000313" key="12">
    <source>
        <dbReference type="EMBL" id="CAB5395502.1"/>
    </source>
</evidence>
<dbReference type="PANTHER" id="PTHR22760">
    <property type="entry name" value="GLYCOSYLTRANSFERASE"/>
    <property type="match status" value="1"/>
</dbReference>
<dbReference type="AlphaFoldDB" id="A0A916A124"/>
<dbReference type="GO" id="GO:0000026">
    <property type="term" value="F:alpha-1,2-mannosyltransferase activity"/>
    <property type="evidence" value="ECO:0007669"/>
    <property type="project" value="TreeGrafter"/>
</dbReference>
<feature type="transmembrane region" description="Helical" evidence="10">
    <location>
        <begin position="318"/>
        <end position="343"/>
    </location>
</feature>
<keyword evidence="8 10" id="KW-1133">Transmembrane helix</keyword>
<dbReference type="EC" id="2.4.1.-" evidence="10"/>
<dbReference type="VEuPathDB" id="FungiDB:RhiirFUN_021075"/>
<accession>A0A916A124</accession>
<evidence type="ECO:0000256" key="1">
    <source>
        <dbReference type="ARBA" id="ARBA00004477"/>
    </source>
</evidence>
<feature type="transmembrane region" description="Helical" evidence="10">
    <location>
        <begin position="364"/>
        <end position="383"/>
    </location>
</feature>
<dbReference type="GO" id="GO:0006487">
    <property type="term" value="P:protein N-linked glycosylation"/>
    <property type="evidence" value="ECO:0007669"/>
    <property type="project" value="TreeGrafter"/>
</dbReference>
<dbReference type="InterPro" id="IPR005599">
    <property type="entry name" value="GPI_mannosylTrfase"/>
</dbReference>
<dbReference type="PANTHER" id="PTHR22760:SF2">
    <property type="entry name" value="ALPHA-1,2-MANNOSYLTRANSFERASE ALG9"/>
    <property type="match status" value="1"/>
</dbReference>
<evidence type="ECO:0000256" key="6">
    <source>
        <dbReference type="ARBA" id="ARBA00022692"/>
    </source>
</evidence>
<comment type="pathway">
    <text evidence="2">Protein modification; protein glycosylation.</text>
</comment>
<protein>
    <recommendedName>
        <fullName evidence="10">Mannosyltransferase</fullName>
        <ecNumber evidence="10">2.4.1.-</ecNumber>
    </recommendedName>
</protein>
<evidence type="ECO:0000256" key="2">
    <source>
        <dbReference type="ARBA" id="ARBA00004922"/>
    </source>
</evidence>
<comment type="subcellular location">
    <subcellularLocation>
        <location evidence="1 10">Endoplasmic reticulum membrane</location>
        <topology evidence="1 10">Multi-pass membrane protein</topology>
    </subcellularLocation>
</comment>
<keyword evidence="7 10" id="KW-0256">Endoplasmic reticulum</keyword>
<organism evidence="12 13">
    <name type="scientific">Rhizophagus irregularis</name>
    <dbReference type="NCBI Taxonomy" id="588596"/>
    <lineage>
        <taxon>Eukaryota</taxon>
        <taxon>Fungi</taxon>
        <taxon>Fungi incertae sedis</taxon>
        <taxon>Mucoromycota</taxon>
        <taxon>Glomeromycotina</taxon>
        <taxon>Glomeromycetes</taxon>
        <taxon>Glomerales</taxon>
        <taxon>Glomeraceae</taxon>
        <taxon>Rhizophagus</taxon>
    </lineage>
</organism>
<gene>
    <name evidence="12" type="ORF">CHRIB12_LOCUS23881</name>
</gene>
<dbReference type="OrthoDB" id="497541at2759"/>
<proteinExistence type="inferred from homology"/>
<dbReference type="EMBL" id="CAGKOT010000099">
    <property type="protein sequence ID" value="CAB5395502.1"/>
    <property type="molecule type" value="Genomic_DNA"/>
</dbReference>
<reference evidence="12" key="1">
    <citation type="submission" date="2020-05" db="EMBL/GenBank/DDBJ databases">
        <authorList>
            <person name="Rincon C."/>
            <person name="Sanders R I."/>
            <person name="Robbins C."/>
            <person name="Chaturvedi A."/>
        </authorList>
    </citation>
    <scope>NUCLEOTIDE SEQUENCE</scope>
    <source>
        <strain evidence="12">CHB12</strain>
    </source>
</reference>